<evidence type="ECO:0000256" key="2">
    <source>
        <dbReference type="ARBA" id="ARBA00009665"/>
    </source>
</evidence>
<evidence type="ECO:0000259" key="9">
    <source>
        <dbReference type="PROSITE" id="PS51382"/>
    </source>
</evidence>
<feature type="transmembrane region" description="Helical" evidence="7">
    <location>
        <begin position="455"/>
        <end position="479"/>
    </location>
</feature>
<dbReference type="Pfam" id="PF03105">
    <property type="entry name" value="SPX"/>
    <property type="match status" value="1"/>
</dbReference>
<organism evidence="10 11">
    <name type="scientific">Microbotryum silenes-dioicae</name>
    <dbReference type="NCBI Taxonomy" id="796604"/>
    <lineage>
        <taxon>Eukaryota</taxon>
        <taxon>Fungi</taxon>
        <taxon>Dikarya</taxon>
        <taxon>Basidiomycota</taxon>
        <taxon>Pucciniomycotina</taxon>
        <taxon>Microbotryomycetes</taxon>
        <taxon>Microbotryales</taxon>
        <taxon>Microbotryaceae</taxon>
        <taxon>Microbotryum</taxon>
    </lineage>
</organism>
<dbReference type="GO" id="GO:0006817">
    <property type="term" value="P:phosphate ion transport"/>
    <property type="evidence" value="ECO:0007669"/>
    <property type="project" value="TreeGrafter"/>
</dbReference>
<evidence type="ECO:0000313" key="11">
    <source>
        <dbReference type="Proteomes" id="UP000249464"/>
    </source>
</evidence>
<dbReference type="GO" id="GO:0005886">
    <property type="term" value="C:plasma membrane"/>
    <property type="evidence" value="ECO:0007669"/>
    <property type="project" value="TreeGrafter"/>
</dbReference>
<gene>
    <name evidence="10" type="primary">BQ5605_C001g00338</name>
    <name evidence="10" type="ORF">BQ5605_C001G00338</name>
</gene>
<feature type="transmembrane region" description="Helical" evidence="7">
    <location>
        <begin position="741"/>
        <end position="763"/>
    </location>
</feature>
<sequence length="770" mass="87872">MKFGRYLREHVIDEWRRAYVNCTFPEILDRQLKKQIVKAGDETNVLDEIAEADEVSSHIDLERGSTRPAREQDRDWQQPANDDANSSVDPHNATITDAPETASPVGSGFEASSIAEQSTSSPFAERSNPPAASAAFQNRPVQLPSIDSHAEKGPSPGPVPRRLLDRLPRRTSSFKLTKAGDFNPKNFRPGFSNSMLLLRLLELAPPASKRFFGLMDDELERVSSFYADRETEAFARFEELSGQWKELQSHRKEYQELRAREAPLFPIINHVPSMMPGSKLIRRGLAVGGARHSSHAQDGTVDGEAPVPGGSPRTRFVHNRPEQYRDARSKLKLATFEYYRSLGMLKSYRVLNRTGFAKAQKKFEKATRIPCKPWSYKLEQANFVASTKLDDLIRETEDAFASIFERGDRKKALERLRNTGQSERHHFTAWRAGVYIGCSASTRVQIPYWEALMQLFGAMFLPIFFSVLFFLNLSVWAKARINYILIFELDIQTRLDVHQFIEIPALLLGLLCLFFWAAFTNFAPDRFPPSAYPLAFFILVLVFLLIPLPVLYPSARWWMIRTFCRVLTAGLIAVQFSDFFLGDELNSLYYSITNVHSWPSDTYAVCSLNKTWARTFHSEGFFGISSLINRVRSQATPVLASLPAIWRLGQSLRRYTDSGGLVIHMLNGGKYTASILQFCFYYSWRIDGSTSIARKAIWMLFAVTNSCYTATWDIVMDWSLLQKNSKNFLLRNELGFRDQKWAYYVAIVVNIILRFSWASSLLFSKHVVES</sequence>
<evidence type="ECO:0000256" key="6">
    <source>
        <dbReference type="SAM" id="MobiDB-lite"/>
    </source>
</evidence>
<dbReference type="InterPro" id="IPR004342">
    <property type="entry name" value="EXS_C"/>
</dbReference>
<keyword evidence="5 7" id="KW-0472">Membrane</keyword>
<evidence type="ECO:0000256" key="3">
    <source>
        <dbReference type="ARBA" id="ARBA00022692"/>
    </source>
</evidence>
<dbReference type="CDD" id="cd14475">
    <property type="entry name" value="SPX_SYG1_like"/>
    <property type="match status" value="1"/>
</dbReference>
<feature type="compositionally biased region" description="Polar residues" evidence="6">
    <location>
        <begin position="78"/>
        <end position="95"/>
    </location>
</feature>
<dbReference type="GO" id="GO:0016036">
    <property type="term" value="P:cellular response to phosphate starvation"/>
    <property type="evidence" value="ECO:0007669"/>
    <property type="project" value="TreeGrafter"/>
</dbReference>
<name>A0A2X0M6Z4_9BASI</name>
<dbReference type="PANTHER" id="PTHR10783">
    <property type="entry name" value="XENOTROPIC AND POLYTROPIC RETROVIRUS RECEPTOR 1-RELATED"/>
    <property type="match status" value="1"/>
</dbReference>
<feature type="region of interest" description="Disordered" evidence="6">
    <location>
        <begin position="57"/>
        <end position="133"/>
    </location>
</feature>
<accession>A0A2X0M6Z4</accession>
<feature type="region of interest" description="Disordered" evidence="6">
    <location>
        <begin position="291"/>
        <end position="322"/>
    </location>
</feature>
<dbReference type="InterPro" id="IPR004331">
    <property type="entry name" value="SPX_dom"/>
</dbReference>
<dbReference type="PROSITE" id="PS51382">
    <property type="entry name" value="SPX"/>
    <property type="match status" value="1"/>
</dbReference>
<protein>
    <submittedName>
        <fullName evidence="10">BQ5605_C001g00338 protein</fullName>
    </submittedName>
</protein>
<feature type="compositionally biased region" description="Basic and acidic residues" evidence="6">
    <location>
        <begin position="57"/>
        <end position="76"/>
    </location>
</feature>
<feature type="region of interest" description="Disordered" evidence="6">
    <location>
        <begin position="145"/>
        <end position="168"/>
    </location>
</feature>
<evidence type="ECO:0000256" key="5">
    <source>
        <dbReference type="ARBA" id="ARBA00023136"/>
    </source>
</evidence>
<evidence type="ECO:0000259" key="8">
    <source>
        <dbReference type="PROSITE" id="PS51380"/>
    </source>
</evidence>
<dbReference type="Pfam" id="PF03124">
    <property type="entry name" value="EXS"/>
    <property type="match status" value="1"/>
</dbReference>
<evidence type="ECO:0000256" key="4">
    <source>
        <dbReference type="ARBA" id="ARBA00022989"/>
    </source>
</evidence>
<dbReference type="GO" id="GO:0000822">
    <property type="term" value="F:inositol hexakisphosphate binding"/>
    <property type="evidence" value="ECO:0007669"/>
    <property type="project" value="TreeGrafter"/>
</dbReference>
<dbReference type="AlphaFoldDB" id="A0A2X0M6Z4"/>
<keyword evidence="3 7" id="KW-0812">Transmembrane</keyword>
<feature type="domain" description="EXS" evidence="8">
    <location>
        <begin position="627"/>
        <end position="770"/>
    </location>
</feature>
<evidence type="ECO:0000313" key="10">
    <source>
        <dbReference type="EMBL" id="SGY45788.1"/>
    </source>
</evidence>
<keyword evidence="4 7" id="KW-1133">Transmembrane helix</keyword>
<dbReference type="STRING" id="796604.A0A2X0M6Z4"/>
<dbReference type="Proteomes" id="UP000249464">
    <property type="component" value="Unassembled WGS sequence"/>
</dbReference>
<feature type="transmembrane region" description="Helical" evidence="7">
    <location>
        <begin position="500"/>
        <end position="519"/>
    </location>
</feature>
<dbReference type="PROSITE" id="PS51380">
    <property type="entry name" value="EXS"/>
    <property type="match status" value="1"/>
</dbReference>
<dbReference type="GO" id="GO:0005794">
    <property type="term" value="C:Golgi apparatus"/>
    <property type="evidence" value="ECO:0007669"/>
    <property type="project" value="TreeGrafter"/>
</dbReference>
<dbReference type="EMBL" id="FQNC01000043">
    <property type="protein sequence ID" value="SGY45788.1"/>
    <property type="molecule type" value="Genomic_DNA"/>
</dbReference>
<keyword evidence="11" id="KW-1185">Reference proteome</keyword>
<evidence type="ECO:0000256" key="1">
    <source>
        <dbReference type="ARBA" id="ARBA00004141"/>
    </source>
</evidence>
<evidence type="ECO:0000256" key="7">
    <source>
        <dbReference type="SAM" id="Phobius"/>
    </source>
</evidence>
<feature type="transmembrane region" description="Helical" evidence="7">
    <location>
        <begin position="531"/>
        <end position="551"/>
    </location>
</feature>
<comment type="similarity">
    <text evidence="2">Belongs to the SYG1 (TC 2.A.94) family.</text>
</comment>
<dbReference type="PANTHER" id="PTHR10783:SF103">
    <property type="entry name" value="SOLUTE CARRIER FAMILY 53 MEMBER 1"/>
    <property type="match status" value="1"/>
</dbReference>
<proteinExistence type="inferred from homology"/>
<comment type="subcellular location">
    <subcellularLocation>
        <location evidence="1">Membrane</location>
        <topology evidence="1">Multi-pass membrane protein</topology>
    </subcellularLocation>
</comment>
<feature type="domain" description="SPX" evidence="9">
    <location>
        <begin position="1"/>
        <end position="377"/>
    </location>
</feature>
<reference evidence="10 11" key="1">
    <citation type="submission" date="2016-11" db="EMBL/GenBank/DDBJ databases">
        <authorList>
            <person name="Jaros S."/>
            <person name="Januszkiewicz K."/>
            <person name="Wedrychowicz H."/>
        </authorList>
    </citation>
    <scope>NUCLEOTIDE SEQUENCE [LARGE SCALE GENOMIC DNA]</scope>
</reference>